<proteinExistence type="predicted"/>
<organism evidence="2 3">
    <name type="scientific">Metabacillus endolithicus</name>
    <dbReference type="NCBI Taxonomy" id="1535204"/>
    <lineage>
        <taxon>Bacteria</taxon>
        <taxon>Bacillati</taxon>
        <taxon>Bacillota</taxon>
        <taxon>Bacilli</taxon>
        <taxon>Bacillales</taxon>
        <taxon>Bacillaceae</taxon>
        <taxon>Metabacillus</taxon>
    </lineage>
</organism>
<accession>A0ABW5C6N8</accession>
<feature type="domain" description="Uracil-DNA glycosylase-like" evidence="1">
    <location>
        <begin position="51"/>
        <end position="239"/>
    </location>
</feature>
<protein>
    <submittedName>
        <fullName evidence="2">Uracil-DNA glycosylase family protein</fullName>
    </submittedName>
</protein>
<dbReference type="SUPFAM" id="SSF52141">
    <property type="entry name" value="Uracil-DNA glycosylase-like"/>
    <property type="match status" value="1"/>
</dbReference>
<dbReference type="InterPro" id="IPR036895">
    <property type="entry name" value="Uracil-DNA_glycosylase-like_sf"/>
</dbReference>
<dbReference type="Proteomes" id="UP001597318">
    <property type="component" value="Unassembled WGS sequence"/>
</dbReference>
<comment type="caution">
    <text evidence="2">The sequence shown here is derived from an EMBL/GenBank/DDBJ whole genome shotgun (WGS) entry which is preliminary data.</text>
</comment>
<evidence type="ECO:0000313" key="3">
    <source>
        <dbReference type="Proteomes" id="UP001597318"/>
    </source>
</evidence>
<dbReference type="InterPro" id="IPR005122">
    <property type="entry name" value="Uracil-DNA_glycosylase-like"/>
</dbReference>
<gene>
    <name evidence="2" type="ORF">ACFSKK_23855</name>
</gene>
<sequence length="255" mass="29222">MEPKLQSFIPVIQSSNLAKPLKKQDLLTTSFLIDHDRDNELTMYYSPHNEYINHHAKIVIIGITPGWTQMKAAFEQVIDCLPISESSTIEQTLKKAKIAASFSGAMRKNLIDMLDHCGIQNVFHIKSSSYLFSENRDFLHTTSIIKYPVFYQGRNYTGHRPKINHSSLLTSYAYEMFPKELSQIKAPALVIPLGKMVEEVLKNLIKNNKLNDHIYLFNFPHPSGANGHRIKQFTENKQSFISTVLEWAALFSYNT</sequence>
<evidence type="ECO:0000313" key="2">
    <source>
        <dbReference type="EMBL" id="MFD2216716.1"/>
    </source>
</evidence>
<evidence type="ECO:0000259" key="1">
    <source>
        <dbReference type="Pfam" id="PF03167"/>
    </source>
</evidence>
<dbReference type="Pfam" id="PF03167">
    <property type="entry name" value="UDG"/>
    <property type="match status" value="1"/>
</dbReference>
<dbReference type="EMBL" id="JBHUIK010000008">
    <property type="protein sequence ID" value="MFD2216716.1"/>
    <property type="molecule type" value="Genomic_DNA"/>
</dbReference>
<dbReference type="RefSeq" id="WP_247339383.1">
    <property type="nucleotide sequence ID" value="NZ_CP095550.1"/>
</dbReference>
<reference evidence="3" key="1">
    <citation type="journal article" date="2019" name="Int. J. Syst. Evol. Microbiol.">
        <title>The Global Catalogue of Microorganisms (GCM) 10K type strain sequencing project: providing services to taxonomists for standard genome sequencing and annotation.</title>
        <authorList>
            <consortium name="The Broad Institute Genomics Platform"/>
            <consortium name="The Broad Institute Genome Sequencing Center for Infectious Disease"/>
            <person name="Wu L."/>
            <person name="Ma J."/>
        </authorList>
    </citation>
    <scope>NUCLEOTIDE SEQUENCE [LARGE SCALE GENOMIC DNA]</scope>
    <source>
        <strain evidence="3">CGMCC 1.15474</strain>
    </source>
</reference>
<name>A0ABW5C6N8_9BACI</name>
<keyword evidence="3" id="KW-1185">Reference proteome</keyword>